<keyword evidence="2" id="KW-1185">Reference proteome</keyword>
<organism evidence="1 2">
    <name type="scientific">Mytilus galloprovincialis</name>
    <name type="common">Mediterranean mussel</name>
    <dbReference type="NCBI Taxonomy" id="29158"/>
    <lineage>
        <taxon>Eukaryota</taxon>
        <taxon>Metazoa</taxon>
        <taxon>Spiralia</taxon>
        <taxon>Lophotrochozoa</taxon>
        <taxon>Mollusca</taxon>
        <taxon>Bivalvia</taxon>
        <taxon>Autobranchia</taxon>
        <taxon>Pteriomorphia</taxon>
        <taxon>Mytilida</taxon>
        <taxon>Mytiloidea</taxon>
        <taxon>Mytilidae</taxon>
        <taxon>Mytilinae</taxon>
        <taxon>Mytilus</taxon>
    </lineage>
</organism>
<accession>A0A8B6CTN5</accession>
<dbReference type="OrthoDB" id="6112879at2759"/>
<protein>
    <submittedName>
        <fullName evidence="1">Uncharacterized protein</fullName>
    </submittedName>
</protein>
<dbReference type="SUPFAM" id="SSF52266">
    <property type="entry name" value="SGNH hydrolase"/>
    <property type="match status" value="1"/>
</dbReference>
<evidence type="ECO:0000313" key="1">
    <source>
        <dbReference type="EMBL" id="VDI08650.1"/>
    </source>
</evidence>
<reference evidence="1" key="1">
    <citation type="submission" date="2018-11" db="EMBL/GenBank/DDBJ databases">
        <authorList>
            <person name="Alioto T."/>
            <person name="Alioto T."/>
        </authorList>
    </citation>
    <scope>NUCLEOTIDE SEQUENCE</scope>
</reference>
<dbReference type="Gene3D" id="3.40.50.1110">
    <property type="entry name" value="SGNH hydrolase"/>
    <property type="match status" value="1"/>
</dbReference>
<gene>
    <name evidence="1" type="ORF">MGAL_10B050714</name>
</gene>
<name>A0A8B6CTN5_MYTGA</name>
<dbReference type="Proteomes" id="UP000596742">
    <property type="component" value="Unassembled WGS sequence"/>
</dbReference>
<dbReference type="InterPro" id="IPR036514">
    <property type="entry name" value="SGNH_hydro_sf"/>
</dbReference>
<proteinExistence type="predicted"/>
<dbReference type="AlphaFoldDB" id="A0A8B6CTN5"/>
<sequence>MVYTKQDKHGSASKVLNWHHHTFYFRPSTTTETINLGNMTGNTGILFDDVKIQETILHNHDEVNQNGKHIHAHVVAVHQWSSIHASWSFIDPECPIVDYMWAIGYSGYTEGSTEVKGFTSVGLNNFAYNYNISLAHTSVIHITVIATNAAGLRREAHAKDIMVSLKYCTSNCSDIDAQTTEEVSANWEVHDDESGIDVCEWAVGYQPYGNEIQTFKHLSNGVKIISKVFPSSQVSMQMIHVTLRCKNEAGLQSSKSSNGVKISSLSPNTTSAEVQFLPHTLTEYNPRDHYQGDTSSIRVKLTGFEDLTGLDSYLLTFQSHDKSTQISKSIISENQDMSYCLLEGLDISNGNYSASVNAVNKMYLRSSQVSSKIVVSQMSPSLIASKGFSLRNNIVEQFDNNIVWWCKQSVKIEQSYSWLKRILPTKLYQLGDIALYIWLGTCNLTTKTPDSKYINLTSEETSSIEHITKHLENFKKLIAEYPQVKLTFLEIPVYSIKAYNQHQGHTEPLIFRDQDKALAEQIHIVNQEIRNLNQSINTHSPDFSVFLKARSQHRTRSHRDTWEYFNFNLYRDGIHPSQHLAQVWLREIAKRIKIDCWE</sequence>
<comment type="caution">
    <text evidence="1">The sequence shown here is derived from an EMBL/GenBank/DDBJ whole genome shotgun (WGS) entry which is preliminary data.</text>
</comment>
<evidence type="ECO:0000313" key="2">
    <source>
        <dbReference type="Proteomes" id="UP000596742"/>
    </source>
</evidence>
<dbReference type="EMBL" id="UYJE01002212">
    <property type="protein sequence ID" value="VDI08650.1"/>
    <property type="molecule type" value="Genomic_DNA"/>
</dbReference>